<dbReference type="EMBL" id="LT629758">
    <property type="protein sequence ID" value="SDS51050.1"/>
    <property type="molecule type" value="Genomic_DNA"/>
</dbReference>
<protein>
    <submittedName>
        <fullName evidence="2">Excreted virulence factor EspC, type VII ESX diderm</fullName>
    </submittedName>
</protein>
<keyword evidence="3" id="KW-1185">Reference proteome</keyword>
<reference evidence="2 3" key="1">
    <citation type="submission" date="2016-10" db="EMBL/GenBank/DDBJ databases">
        <authorList>
            <person name="de Groot N.N."/>
        </authorList>
    </citation>
    <scope>NUCLEOTIDE SEQUENCE [LARGE SCALE GENOMIC DNA]</scope>
    <source>
        <strain evidence="2 3">DSM 43941</strain>
    </source>
</reference>
<name>A0A1H1SSQ8_9ACTN</name>
<dbReference type="Gene3D" id="1.10.287.1060">
    <property type="entry name" value="ESAT-6-like"/>
    <property type="match status" value="1"/>
</dbReference>
<organism evidence="2 3">
    <name type="scientific">Actinoplanes derwentensis</name>
    <dbReference type="NCBI Taxonomy" id="113562"/>
    <lineage>
        <taxon>Bacteria</taxon>
        <taxon>Bacillati</taxon>
        <taxon>Actinomycetota</taxon>
        <taxon>Actinomycetes</taxon>
        <taxon>Micromonosporales</taxon>
        <taxon>Micromonosporaceae</taxon>
        <taxon>Actinoplanes</taxon>
    </lineage>
</organism>
<sequence>MQPGQLGVDVVALRVMGSDLAGAAVTLLEAMKAAGTGLAPAAQPGSSAGTAAQAAEAAWSASLDRLTGRVERLGRTMTDAADSYQVTDRAGADELRHSGSQVV</sequence>
<proteinExistence type="predicted"/>
<evidence type="ECO:0000313" key="3">
    <source>
        <dbReference type="Proteomes" id="UP000198688"/>
    </source>
</evidence>
<dbReference type="AlphaFoldDB" id="A0A1H1SSQ8"/>
<dbReference type="OrthoDB" id="3298336at2"/>
<gene>
    <name evidence="2" type="ORF">SAMN04489716_0943</name>
</gene>
<feature type="region of interest" description="Disordered" evidence="1">
    <location>
        <begin position="84"/>
        <end position="103"/>
    </location>
</feature>
<dbReference type="RefSeq" id="WP_092556590.1">
    <property type="nucleotide sequence ID" value="NZ_BOMJ01000009.1"/>
</dbReference>
<evidence type="ECO:0000313" key="2">
    <source>
        <dbReference type="EMBL" id="SDS51050.1"/>
    </source>
</evidence>
<dbReference type="Proteomes" id="UP000198688">
    <property type="component" value="Chromosome I"/>
</dbReference>
<accession>A0A1H1SSQ8</accession>
<evidence type="ECO:0000256" key="1">
    <source>
        <dbReference type="SAM" id="MobiDB-lite"/>
    </source>
</evidence>
<dbReference type="STRING" id="113562.SAMN04489716_0943"/>